<dbReference type="RefSeq" id="WP_163478113.1">
    <property type="nucleotide sequence ID" value="NZ_JAAGWE010000034.1"/>
</dbReference>
<reference evidence="1 2" key="1">
    <citation type="submission" date="2019-12" db="EMBL/GenBank/DDBJ databases">
        <title>WGS of CPCC 203550 I12A-02606.</title>
        <authorList>
            <person name="Jiang Z."/>
        </authorList>
    </citation>
    <scope>NUCLEOTIDE SEQUENCE [LARGE SCALE GENOMIC DNA]</scope>
    <source>
        <strain evidence="1 2">I12A-02606</strain>
    </source>
</reference>
<organism evidence="1 2">
    <name type="scientific">Geodermatophilus normandii</name>
    <dbReference type="NCBI Taxonomy" id="1137989"/>
    <lineage>
        <taxon>Bacteria</taxon>
        <taxon>Bacillati</taxon>
        <taxon>Actinomycetota</taxon>
        <taxon>Actinomycetes</taxon>
        <taxon>Geodermatophilales</taxon>
        <taxon>Geodermatophilaceae</taxon>
        <taxon>Geodermatophilus</taxon>
    </lineage>
</organism>
<evidence type="ECO:0000313" key="2">
    <source>
        <dbReference type="Proteomes" id="UP000471126"/>
    </source>
</evidence>
<dbReference type="Proteomes" id="UP000471126">
    <property type="component" value="Unassembled WGS sequence"/>
</dbReference>
<comment type="caution">
    <text evidence="1">The sequence shown here is derived from an EMBL/GenBank/DDBJ whole genome shotgun (WGS) entry which is preliminary data.</text>
</comment>
<dbReference type="EMBL" id="JAAGWE010000034">
    <property type="protein sequence ID" value="NEM08054.1"/>
    <property type="molecule type" value="Genomic_DNA"/>
</dbReference>
<evidence type="ECO:0000313" key="1">
    <source>
        <dbReference type="EMBL" id="NEM08054.1"/>
    </source>
</evidence>
<gene>
    <name evidence="1" type="ORF">GCU54_18935</name>
</gene>
<accession>A0A6P0GLE9</accession>
<name>A0A6P0GLE9_9ACTN</name>
<protein>
    <submittedName>
        <fullName evidence="1">Uncharacterized protein</fullName>
    </submittedName>
</protein>
<dbReference type="AlphaFoldDB" id="A0A6P0GLE9"/>
<sequence>MLELTWDRLLERDAVADADAHLDDLFQGVVCIDRVPAGTLTSLRP</sequence>
<proteinExistence type="predicted"/>